<comment type="caution">
    <text evidence="5">The sequence shown here is derived from an EMBL/GenBank/DDBJ whole genome shotgun (WGS) entry which is preliminary data.</text>
</comment>
<dbReference type="Gene3D" id="3.40.50.1100">
    <property type="match status" value="2"/>
</dbReference>
<reference evidence="5 6" key="1">
    <citation type="submission" date="2020-07" db="EMBL/GenBank/DDBJ databases">
        <title>Sequencing the genomes of 1000 actinobacteria strains.</title>
        <authorList>
            <person name="Klenk H.-P."/>
        </authorList>
    </citation>
    <scope>NUCLEOTIDE SEQUENCE [LARGE SCALE GENOMIC DNA]</scope>
    <source>
        <strain evidence="5 6">DSM 22083</strain>
    </source>
</reference>
<keyword evidence="3 5" id="KW-0456">Lyase</keyword>
<dbReference type="AlphaFoldDB" id="A0A7Y9I7T0"/>
<dbReference type="GO" id="GO:0003941">
    <property type="term" value="F:L-serine ammonia-lyase activity"/>
    <property type="evidence" value="ECO:0007669"/>
    <property type="project" value="TreeGrafter"/>
</dbReference>
<protein>
    <submittedName>
        <fullName evidence="5">Threonine dehydratase</fullName>
        <ecNumber evidence="5">4.3.1.19</ecNumber>
    </submittedName>
</protein>
<accession>A0A7Y9I7T0</accession>
<evidence type="ECO:0000256" key="2">
    <source>
        <dbReference type="ARBA" id="ARBA00022898"/>
    </source>
</evidence>
<dbReference type="RefSeq" id="WP_179752376.1">
    <property type="nucleotide sequence ID" value="NZ_JACCBU010000001.1"/>
</dbReference>
<dbReference type="Pfam" id="PF00291">
    <property type="entry name" value="PALP"/>
    <property type="match status" value="1"/>
</dbReference>
<dbReference type="PANTHER" id="PTHR48078">
    <property type="entry name" value="THREONINE DEHYDRATASE, MITOCHONDRIAL-RELATED"/>
    <property type="match status" value="1"/>
</dbReference>
<dbReference type="Proteomes" id="UP000569914">
    <property type="component" value="Unassembled WGS sequence"/>
</dbReference>
<dbReference type="GO" id="GO:0006567">
    <property type="term" value="P:L-threonine catabolic process"/>
    <property type="evidence" value="ECO:0007669"/>
    <property type="project" value="TreeGrafter"/>
</dbReference>
<proteinExistence type="predicted"/>
<keyword evidence="6" id="KW-1185">Reference proteome</keyword>
<feature type="domain" description="Tryptophan synthase beta chain-like PALP" evidence="4">
    <location>
        <begin position="17"/>
        <end position="297"/>
    </location>
</feature>
<dbReference type="InterPro" id="IPR036052">
    <property type="entry name" value="TrpB-like_PALP_sf"/>
</dbReference>
<evidence type="ECO:0000256" key="1">
    <source>
        <dbReference type="ARBA" id="ARBA00001933"/>
    </source>
</evidence>
<dbReference type="GO" id="GO:0006565">
    <property type="term" value="P:L-serine catabolic process"/>
    <property type="evidence" value="ECO:0007669"/>
    <property type="project" value="TreeGrafter"/>
</dbReference>
<evidence type="ECO:0000256" key="3">
    <source>
        <dbReference type="ARBA" id="ARBA00023239"/>
    </source>
</evidence>
<evidence type="ECO:0000313" key="6">
    <source>
        <dbReference type="Proteomes" id="UP000569914"/>
    </source>
</evidence>
<dbReference type="EC" id="4.3.1.19" evidence="5"/>
<dbReference type="GO" id="GO:0009097">
    <property type="term" value="P:isoleucine biosynthetic process"/>
    <property type="evidence" value="ECO:0007669"/>
    <property type="project" value="TreeGrafter"/>
</dbReference>
<dbReference type="InterPro" id="IPR001926">
    <property type="entry name" value="TrpB-like_PALP"/>
</dbReference>
<evidence type="ECO:0000313" key="5">
    <source>
        <dbReference type="EMBL" id="NYE71906.1"/>
    </source>
</evidence>
<dbReference type="GO" id="GO:0004794">
    <property type="term" value="F:threonine deaminase activity"/>
    <property type="evidence" value="ECO:0007669"/>
    <property type="project" value="UniProtKB-EC"/>
</dbReference>
<gene>
    <name evidence="5" type="ORF">BKA15_003235</name>
</gene>
<comment type="cofactor">
    <cofactor evidence="1">
        <name>pyridoxal 5'-phosphate</name>
        <dbReference type="ChEBI" id="CHEBI:597326"/>
    </cofactor>
</comment>
<evidence type="ECO:0000259" key="4">
    <source>
        <dbReference type="Pfam" id="PF00291"/>
    </source>
</evidence>
<name>A0A7Y9I7T0_9ACTN</name>
<sequence length="316" mass="32637">MDLDLDRIARAAREVDPVFRNTPQFVEEQLAAALGRPVLIKLETANPIRSFKGRGADTMLATLPAGTPVVCASSGNFGQAVAYAGRKRGQPVEVFVPHDLNPDKRRRMETFGARLTPVGEGSAEARLVAAEQVAERPGTVFIEDGRQPEIAEGAGTIGVELAGAEFDTIVLPVGDGALITGVARWLKAHRPDVRVVGVCATGSQAMLRSVEAGAPVTVPAATIADGIAVSTPIEEAVARVRALVDEFVLVDDAALLDAMALTVRCVGVLPEPSGAAGIAAIATATIAGDRLATVITGANPSPDVAATVAARLHNVP</sequence>
<dbReference type="SUPFAM" id="SSF53686">
    <property type="entry name" value="Tryptophan synthase beta subunit-like PLP-dependent enzymes"/>
    <property type="match status" value="1"/>
</dbReference>
<dbReference type="PANTHER" id="PTHR48078:SF6">
    <property type="entry name" value="L-THREONINE DEHYDRATASE CATABOLIC TDCB"/>
    <property type="match status" value="1"/>
</dbReference>
<dbReference type="EMBL" id="JACCBU010000001">
    <property type="protein sequence ID" value="NYE71906.1"/>
    <property type="molecule type" value="Genomic_DNA"/>
</dbReference>
<dbReference type="InterPro" id="IPR050147">
    <property type="entry name" value="Ser/Thr_Dehydratase"/>
</dbReference>
<keyword evidence="2" id="KW-0663">Pyridoxal phosphate</keyword>
<organism evidence="5 6">
    <name type="scientific">Microlunatus parietis</name>
    <dbReference type="NCBI Taxonomy" id="682979"/>
    <lineage>
        <taxon>Bacteria</taxon>
        <taxon>Bacillati</taxon>
        <taxon>Actinomycetota</taxon>
        <taxon>Actinomycetes</taxon>
        <taxon>Propionibacteriales</taxon>
        <taxon>Propionibacteriaceae</taxon>
        <taxon>Microlunatus</taxon>
    </lineage>
</organism>